<dbReference type="NCBIfam" id="TIGR00724">
    <property type="entry name" value="urea_amlyse_rel"/>
    <property type="match status" value="1"/>
</dbReference>
<evidence type="ECO:0000313" key="6">
    <source>
        <dbReference type="Proteomes" id="UP000516173"/>
    </source>
</evidence>
<sequence length="292" mass="30315">MKGTVAALRVVAPGLLSTIQDLGRPGWFHAGVGVSGAADRRSFALANRLVGNPESAAAIECALGGLRVEFAEPAVVAVTGAPAPLTVDGRPEAHASVLFLAEGQRLELGIAAAGLRCYVAVRGGIDVPPVLGSRSRDTLAGLGPEPLVAGDVLPIGPPPRGWPSVEVAPVPPMTTGPVTARVRLGPRDDWFRRPADLFAGCWQVSSDTDRVGVRLDRASGPPLTRIDNAELPTEGMPLGAIQVPPSGQPVVFLADHPVTGGYPVVGTVLDADVDLLAQVRPGQRVRLRPWTL</sequence>
<dbReference type="PANTHER" id="PTHR43309">
    <property type="entry name" value="5-OXOPROLINASE SUBUNIT C"/>
    <property type="match status" value="1"/>
</dbReference>
<dbReference type="SMART" id="SM00797">
    <property type="entry name" value="AHS2"/>
    <property type="match status" value="1"/>
</dbReference>
<dbReference type="GO" id="GO:0005524">
    <property type="term" value="F:ATP binding"/>
    <property type="evidence" value="ECO:0007669"/>
    <property type="project" value="UniProtKB-KW"/>
</dbReference>
<organism evidence="5 6">
    <name type="scientific">Nocardia wallacei</name>
    <dbReference type="NCBI Taxonomy" id="480035"/>
    <lineage>
        <taxon>Bacteria</taxon>
        <taxon>Bacillati</taxon>
        <taxon>Actinomycetota</taxon>
        <taxon>Actinomycetes</taxon>
        <taxon>Mycobacteriales</taxon>
        <taxon>Nocardiaceae</taxon>
        <taxon>Nocardia</taxon>
    </lineage>
</organism>
<evidence type="ECO:0000256" key="2">
    <source>
        <dbReference type="ARBA" id="ARBA00022801"/>
    </source>
</evidence>
<dbReference type="GO" id="GO:0016787">
    <property type="term" value="F:hydrolase activity"/>
    <property type="evidence" value="ECO:0007669"/>
    <property type="project" value="UniProtKB-KW"/>
</dbReference>
<gene>
    <name evidence="5" type="ORF">NWFMUON74_31970</name>
</gene>
<feature type="domain" description="Carboxyltransferase" evidence="4">
    <location>
        <begin position="29"/>
        <end position="292"/>
    </location>
</feature>
<dbReference type="KEGG" id="nwl:NWFMUON74_31970"/>
<dbReference type="Proteomes" id="UP000516173">
    <property type="component" value="Chromosome"/>
</dbReference>
<keyword evidence="2 5" id="KW-0378">Hydrolase</keyword>
<dbReference type="AlphaFoldDB" id="A0A7G1KJL6"/>
<dbReference type="Gene3D" id="2.40.100.10">
    <property type="entry name" value="Cyclophilin-like"/>
    <property type="match status" value="1"/>
</dbReference>
<reference evidence="5 6" key="1">
    <citation type="submission" date="2020-08" db="EMBL/GenBank/DDBJ databases">
        <title>Genome Sequencing of Nocardia wallacei strain FMUON74 and assembly.</title>
        <authorList>
            <person name="Toyokawa M."/>
            <person name="Uesaka K."/>
        </authorList>
    </citation>
    <scope>NUCLEOTIDE SEQUENCE [LARGE SCALE GENOMIC DNA]</scope>
    <source>
        <strain evidence="5 6">FMUON74</strain>
    </source>
</reference>
<protein>
    <submittedName>
        <fullName evidence="5">Allophanate hydrolase</fullName>
    </submittedName>
</protein>
<evidence type="ECO:0000256" key="1">
    <source>
        <dbReference type="ARBA" id="ARBA00022741"/>
    </source>
</evidence>
<dbReference type="EMBL" id="AP023396">
    <property type="protein sequence ID" value="BCK55425.1"/>
    <property type="molecule type" value="Genomic_DNA"/>
</dbReference>
<dbReference type="Pfam" id="PF02626">
    <property type="entry name" value="CT_A_B"/>
    <property type="match status" value="1"/>
</dbReference>
<dbReference type="PANTHER" id="PTHR43309:SF3">
    <property type="entry name" value="5-OXOPROLINASE SUBUNIT C"/>
    <property type="match status" value="1"/>
</dbReference>
<keyword evidence="3" id="KW-0067">ATP-binding</keyword>
<evidence type="ECO:0000256" key="3">
    <source>
        <dbReference type="ARBA" id="ARBA00022840"/>
    </source>
</evidence>
<proteinExistence type="predicted"/>
<dbReference type="InterPro" id="IPR029000">
    <property type="entry name" value="Cyclophilin-like_dom_sf"/>
</dbReference>
<dbReference type="InterPro" id="IPR052708">
    <property type="entry name" value="PxpC"/>
</dbReference>
<dbReference type="InterPro" id="IPR003778">
    <property type="entry name" value="CT_A_B"/>
</dbReference>
<dbReference type="SUPFAM" id="SSF50891">
    <property type="entry name" value="Cyclophilin-like"/>
    <property type="match status" value="1"/>
</dbReference>
<name>A0A7G1KJL6_9NOCA</name>
<keyword evidence="1" id="KW-0547">Nucleotide-binding</keyword>
<evidence type="ECO:0000259" key="4">
    <source>
        <dbReference type="SMART" id="SM00797"/>
    </source>
</evidence>
<accession>A0A7G1KJL6</accession>
<keyword evidence="6" id="KW-1185">Reference proteome</keyword>
<evidence type="ECO:0000313" key="5">
    <source>
        <dbReference type="EMBL" id="BCK55425.1"/>
    </source>
</evidence>